<dbReference type="Proteomes" id="UP001212997">
    <property type="component" value="Unassembled WGS sequence"/>
</dbReference>
<organism evidence="1 2">
    <name type="scientific">Meripilus lineatus</name>
    <dbReference type="NCBI Taxonomy" id="2056292"/>
    <lineage>
        <taxon>Eukaryota</taxon>
        <taxon>Fungi</taxon>
        <taxon>Dikarya</taxon>
        <taxon>Basidiomycota</taxon>
        <taxon>Agaricomycotina</taxon>
        <taxon>Agaricomycetes</taxon>
        <taxon>Polyporales</taxon>
        <taxon>Meripilaceae</taxon>
        <taxon>Meripilus</taxon>
    </lineage>
</organism>
<keyword evidence="2" id="KW-1185">Reference proteome</keyword>
<protein>
    <submittedName>
        <fullName evidence="1">Uncharacterized protein</fullName>
    </submittedName>
</protein>
<evidence type="ECO:0000313" key="1">
    <source>
        <dbReference type="EMBL" id="KAJ3488023.1"/>
    </source>
</evidence>
<proteinExistence type="predicted"/>
<accession>A0AAD5YFX5</accession>
<dbReference type="AlphaFoldDB" id="A0AAD5YFX5"/>
<evidence type="ECO:0000313" key="2">
    <source>
        <dbReference type="Proteomes" id="UP001212997"/>
    </source>
</evidence>
<reference evidence="1" key="1">
    <citation type="submission" date="2022-07" db="EMBL/GenBank/DDBJ databases">
        <title>Genome Sequence of Physisporinus lineatus.</title>
        <authorList>
            <person name="Buettner E."/>
        </authorList>
    </citation>
    <scope>NUCLEOTIDE SEQUENCE</scope>
    <source>
        <strain evidence="1">VT162</strain>
    </source>
</reference>
<sequence>MHSLHPVVPFRHFGRTVSLKSPRVHHTVPPALFSSNNGLTPPYTPPGWSTLTRPDGSVYFRYSGPPFTVVTDVDMTDAEVQAKMAQYIHTVVLALAANHTLLSDHIEAFFQFSLNHDFADDDLRYYFVDHRFRVVFWIDSVDTRALGLPPESSELHLRSVFEKLYWYHVTRFPSHDPAGFDPAVDALTDALAFGFADQRLGPRGSSDIDFPYTVEEIMDTLKMLKTLDGRSIRSSIRDNID</sequence>
<comment type="caution">
    <text evidence="1">The sequence shown here is derived from an EMBL/GenBank/DDBJ whole genome shotgun (WGS) entry which is preliminary data.</text>
</comment>
<name>A0AAD5YFX5_9APHY</name>
<gene>
    <name evidence="1" type="ORF">NLI96_g3136</name>
</gene>
<dbReference type="EMBL" id="JANAWD010000076">
    <property type="protein sequence ID" value="KAJ3488023.1"/>
    <property type="molecule type" value="Genomic_DNA"/>
</dbReference>